<gene>
    <name evidence="1" type="ORF">NPIL_488831</name>
</gene>
<dbReference type="EMBL" id="BMAW01101046">
    <property type="protein sequence ID" value="GFS97867.1"/>
    <property type="molecule type" value="Genomic_DNA"/>
</dbReference>
<proteinExistence type="predicted"/>
<name>A0A8X6N7D2_NEPPI</name>
<evidence type="ECO:0000313" key="2">
    <source>
        <dbReference type="Proteomes" id="UP000887013"/>
    </source>
</evidence>
<protein>
    <submittedName>
        <fullName evidence="1">Uncharacterized protein</fullName>
    </submittedName>
</protein>
<organism evidence="1 2">
    <name type="scientific">Nephila pilipes</name>
    <name type="common">Giant wood spider</name>
    <name type="synonym">Nephila maculata</name>
    <dbReference type="NCBI Taxonomy" id="299642"/>
    <lineage>
        <taxon>Eukaryota</taxon>
        <taxon>Metazoa</taxon>
        <taxon>Ecdysozoa</taxon>
        <taxon>Arthropoda</taxon>
        <taxon>Chelicerata</taxon>
        <taxon>Arachnida</taxon>
        <taxon>Araneae</taxon>
        <taxon>Araneomorphae</taxon>
        <taxon>Entelegynae</taxon>
        <taxon>Araneoidea</taxon>
        <taxon>Nephilidae</taxon>
        <taxon>Nephila</taxon>
    </lineage>
</organism>
<evidence type="ECO:0000313" key="1">
    <source>
        <dbReference type="EMBL" id="GFS97867.1"/>
    </source>
</evidence>
<comment type="caution">
    <text evidence="1">The sequence shown here is derived from an EMBL/GenBank/DDBJ whole genome shotgun (WGS) entry which is preliminary data.</text>
</comment>
<reference evidence="1" key="1">
    <citation type="submission" date="2020-08" db="EMBL/GenBank/DDBJ databases">
        <title>Multicomponent nature underlies the extraordinary mechanical properties of spider dragline silk.</title>
        <authorList>
            <person name="Kono N."/>
            <person name="Nakamura H."/>
            <person name="Mori M."/>
            <person name="Yoshida Y."/>
            <person name="Ohtoshi R."/>
            <person name="Malay A.D."/>
            <person name="Moran D.A.P."/>
            <person name="Tomita M."/>
            <person name="Numata K."/>
            <person name="Arakawa K."/>
        </authorList>
    </citation>
    <scope>NUCLEOTIDE SEQUENCE</scope>
</reference>
<accession>A0A8X6N7D2</accession>
<keyword evidence="2" id="KW-1185">Reference proteome</keyword>
<dbReference type="AlphaFoldDB" id="A0A8X6N7D2"/>
<dbReference type="Proteomes" id="UP000887013">
    <property type="component" value="Unassembled WGS sequence"/>
</dbReference>
<sequence length="105" mass="11943">MNASICQVCNVEDEEISISHRCRITTDEYSDQYGNLERNMLPRPFENQISRAGATARIHIGTSFAMRNDPFQIGKDKNATEILKTYLKTQSKALKILTSLMHHAN</sequence>